<dbReference type="InterPro" id="IPR000086">
    <property type="entry name" value="NUDIX_hydrolase_dom"/>
</dbReference>
<evidence type="ECO:0000259" key="4">
    <source>
        <dbReference type="PROSITE" id="PS51462"/>
    </source>
</evidence>
<dbReference type="GO" id="GO:0016787">
    <property type="term" value="F:hydrolase activity"/>
    <property type="evidence" value="ECO:0007669"/>
    <property type="project" value="UniProtKB-KW"/>
</dbReference>
<gene>
    <name evidence="5" type="ORF">AArcSl_0901</name>
</gene>
<dbReference type="InterPro" id="IPR020476">
    <property type="entry name" value="Nudix_hydrolase"/>
</dbReference>
<name>A0A343THG7_9EURY</name>
<dbReference type="Pfam" id="PF00293">
    <property type="entry name" value="NUDIX"/>
    <property type="match status" value="1"/>
</dbReference>
<feature type="domain" description="Nudix hydrolase" evidence="4">
    <location>
        <begin position="57"/>
        <end position="186"/>
    </location>
</feature>
<keyword evidence="2 5" id="KW-0378">Hydrolase</keyword>
<evidence type="ECO:0000256" key="3">
    <source>
        <dbReference type="SAM" id="MobiDB-lite"/>
    </source>
</evidence>
<dbReference type="RefSeq" id="WP_119815631.1">
    <property type="nucleotide sequence ID" value="NZ_CP025066.1"/>
</dbReference>
<dbReference type="PROSITE" id="PS00893">
    <property type="entry name" value="NUDIX_BOX"/>
    <property type="match status" value="1"/>
</dbReference>
<feature type="compositionally biased region" description="Basic and acidic residues" evidence="3">
    <location>
        <begin position="170"/>
        <end position="186"/>
    </location>
</feature>
<dbReference type="Proteomes" id="UP000263012">
    <property type="component" value="Chromosome"/>
</dbReference>
<dbReference type="Gene3D" id="3.90.79.10">
    <property type="entry name" value="Nucleoside Triphosphate Pyrophosphohydrolase"/>
    <property type="match status" value="1"/>
</dbReference>
<feature type="region of interest" description="Disordered" evidence="3">
    <location>
        <begin position="166"/>
        <end position="186"/>
    </location>
</feature>
<proteinExistence type="predicted"/>
<dbReference type="AlphaFoldDB" id="A0A343THG7"/>
<dbReference type="SUPFAM" id="SSF55811">
    <property type="entry name" value="Nudix"/>
    <property type="match status" value="1"/>
</dbReference>
<sequence>MTSIDDLWFLADTASQRAEQAAHQLRTRYDDYISKRQSRRVSRYRFRTLADRIRQSGAPYGAHTIVYREDGDVLLVRHDGIGQWVLPGGEVGPDETFREAARRELDEEAGIEAEYDGLALLVTVEIESDGHETWGVMPIFEAQARAEQPEVDDPDGEISDAEWFTNVPTDSRDRPYLNAWRENRNE</sequence>
<dbReference type="InterPro" id="IPR020084">
    <property type="entry name" value="NUDIX_hydrolase_CS"/>
</dbReference>
<dbReference type="CDD" id="cd02883">
    <property type="entry name" value="NUDIX_Hydrolase"/>
    <property type="match status" value="1"/>
</dbReference>
<dbReference type="KEGG" id="hdf:AArcSl_0901"/>
<keyword evidence="6" id="KW-1185">Reference proteome</keyword>
<organism evidence="5 6">
    <name type="scientific">Halalkaliarchaeum desulfuricum</name>
    <dbReference type="NCBI Taxonomy" id="2055893"/>
    <lineage>
        <taxon>Archaea</taxon>
        <taxon>Methanobacteriati</taxon>
        <taxon>Methanobacteriota</taxon>
        <taxon>Stenosarchaea group</taxon>
        <taxon>Halobacteria</taxon>
        <taxon>Halobacteriales</taxon>
        <taxon>Haloferacaceae</taxon>
        <taxon>Halalkaliarchaeum</taxon>
    </lineage>
</organism>
<dbReference type="EMBL" id="CP025066">
    <property type="protein sequence ID" value="AUX08539.1"/>
    <property type="molecule type" value="Genomic_DNA"/>
</dbReference>
<dbReference type="PROSITE" id="PS51462">
    <property type="entry name" value="NUDIX"/>
    <property type="match status" value="1"/>
</dbReference>
<dbReference type="GeneID" id="37877246"/>
<dbReference type="OrthoDB" id="346422at2157"/>
<comment type="cofactor">
    <cofactor evidence="1">
        <name>Mg(2+)</name>
        <dbReference type="ChEBI" id="CHEBI:18420"/>
    </cofactor>
</comment>
<dbReference type="PANTHER" id="PTHR43046">
    <property type="entry name" value="GDP-MANNOSE MANNOSYL HYDROLASE"/>
    <property type="match status" value="1"/>
</dbReference>
<protein>
    <submittedName>
        <fullName evidence="5">NUDIX family hydrolase</fullName>
    </submittedName>
</protein>
<dbReference type="InterPro" id="IPR015797">
    <property type="entry name" value="NUDIX_hydrolase-like_dom_sf"/>
</dbReference>
<dbReference type="PRINTS" id="PR00502">
    <property type="entry name" value="NUDIXFAMILY"/>
</dbReference>
<evidence type="ECO:0000256" key="2">
    <source>
        <dbReference type="ARBA" id="ARBA00022801"/>
    </source>
</evidence>
<accession>A0A343THG7</accession>
<evidence type="ECO:0000313" key="6">
    <source>
        <dbReference type="Proteomes" id="UP000263012"/>
    </source>
</evidence>
<dbReference type="PANTHER" id="PTHR43046:SF16">
    <property type="entry name" value="ADP-RIBOSE PYROPHOSPHATASE YJHB-RELATED"/>
    <property type="match status" value="1"/>
</dbReference>
<evidence type="ECO:0000256" key="1">
    <source>
        <dbReference type="ARBA" id="ARBA00001946"/>
    </source>
</evidence>
<evidence type="ECO:0000313" key="5">
    <source>
        <dbReference type="EMBL" id="AUX08539.1"/>
    </source>
</evidence>
<reference evidence="6" key="1">
    <citation type="submission" date="2017-11" db="EMBL/GenBank/DDBJ databases">
        <title>Phenotypic and genomic properties of facultatively anaerobic sulfur-reducing natronoarchaea from hypersaline soda lakes.</title>
        <authorList>
            <person name="Sorokin D.Y."/>
            <person name="Kublanov I.V."/>
            <person name="Roman P."/>
            <person name="Sinninghe Damste J.S."/>
            <person name="Golyshin P.N."/>
            <person name="Rojo D."/>
            <person name="Ciordia S."/>
            <person name="Mena M.D.C."/>
            <person name="Ferrer M."/>
            <person name="Messina E."/>
            <person name="Smedile F."/>
            <person name="La Spada G."/>
            <person name="La Cono V."/>
            <person name="Yakimov M.M."/>
        </authorList>
    </citation>
    <scope>NUCLEOTIDE SEQUENCE [LARGE SCALE GENOMIC DNA]</scope>
    <source>
        <strain evidence="6">AArc-Sl</strain>
    </source>
</reference>